<evidence type="ECO:0000256" key="4">
    <source>
        <dbReference type="ARBA" id="ARBA00013078"/>
    </source>
</evidence>
<dbReference type="Pfam" id="PF13419">
    <property type="entry name" value="HAD_2"/>
    <property type="match status" value="1"/>
</dbReference>
<protein>
    <recommendedName>
        <fullName evidence="4">phosphoglycolate phosphatase</fullName>
        <ecNumber evidence="4">3.1.3.18</ecNumber>
    </recommendedName>
</protein>
<dbReference type="SFLD" id="SFLDG01135">
    <property type="entry name" value="C1.5.6:_HAD__Beta-PGM__Phospha"/>
    <property type="match status" value="1"/>
</dbReference>
<gene>
    <name evidence="5" type="ORF">FYJ85_15745</name>
</gene>
<evidence type="ECO:0000256" key="2">
    <source>
        <dbReference type="ARBA" id="ARBA00004818"/>
    </source>
</evidence>
<dbReference type="GO" id="GO:0008967">
    <property type="term" value="F:phosphoglycolate phosphatase activity"/>
    <property type="evidence" value="ECO:0007669"/>
    <property type="project" value="UniProtKB-EC"/>
</dbReference>
<dbReference type="Gene3D" id="3.40.50.1000">
    <property type="entry name" value="HAD superfamily/HAD-like"/>
    <property type="match status" value="1"/>
</dbReference>
<dbReference type="EC" id="3.1.3.18" evidence="4"/>
<comment type="similarity">
    <text evidence="3">Belongs to the HAD-like hydrolase superfamily. CbbY/CbbZ/Gph/YieH family.</text>
</comment>
<dbReference type="SFLD" id="SFLDS00003">
    <property type="entry name" value="Haloacid_Dehalogenase"/>
    <property type="match status" value="1"/>
</dbReference>
<dbReference type="RefSeq" id="WP_106051285.1">
    <property type="nucleotide sequence ID" value="NZ_CALXOB010000052.1"/>
</dbReference>
<evidence type="ECO:0000256" key="3">
    <source>
        <dbReference type="ARBA" id="ARBA00006171"/>
    </source>
</evidence>
<sequence length="212" mass="23489">MVKLIVFDLDGTLIDSRHDLAGAVNHMRGSMGLEPLATERIVRFVGNGVANLVRRAIADSDVDFEEALRRMKRYYAGHLVETTALYPGVSRGLAELREAGIQLAVLSNKPTDASRRILDCLGVGGCFADIIGGDSDFPLKPEPDALFALMRKHNVPPEQCWMFGDHYTDLEAARRAGCHRALARYGFGEPREEKFEFEVGSFPEFVMAIKGF</sequence>
<dbReference type="InterPro" id="IPR041492">
    <property type="entry name" value="HAD_2"/>
</dbReference>
<dbReference type="InterPro" id="IPR036412">
    <property type="entry name" value="HAD-like_sf"/>
</dbReference>
<comment type="catalytic activity">
    <reaction evidence="1">
        <text>2-phosphoglycolate + H2O = glycolate + phosphate</text>
        <dbReference type="Rhea" id="RHEA:14369"/>
        <dbReference type="ChEBI" id="CHEBI:15377"/>
        <dbReference type="ChEBI" id="CHEBI:29805"/>
        <dbReference type="ChEBI" id="CHEBI:43474"/>
        <dbReference type="ChEBI" id="CHEBI:58033"/>
        <dbReference type="EC" id="3.1.3.18"/>
    </reaction>
</comment>
<keyword evidence="6" id="KW-1185">Reference proteome</keyword>
<dbReference type="GO" id="GO:0006281">
    <property type="term" value="P:DNA repair"/>
    <property type="evidence" value="ECO:0007669"/>
    <property type="project" value="TreeGrafter"/>
</dbReference>
<evidence type="ECO:0000256" key="1">
    <source>
        <dbReference type="ARBA" id="ARBA00000830"/>
    </source>
</evidence>
<proteinExistence type="inferred from homology"/>
<dbReference type="PANTHER" id="PTHR43434">
    <property type="entry name" value="PHOSPHOGLYCOLATE PHOSPHATASE"/>
    <property type="match status" value="1"/>
</dbReference>
<dbReference type="GO" id="GO:0005829">
    <property type="term" value="C:cytosol"/>
    <property type="evidence" value="ECO:0007669"/>
    <property type="project" value="TreeGrafter"/>
</dbReference>
<dbReference type="Gene3D" id="1.10.150.240">
    <property type="entry name" value="Putative phosphatase, domain 2"/>
    <property type="match status" value="1"/>
</dbReference>
<dbReference type="InterPro" id="IPR023214">
    <property type="entry name" value="HAD_sf"/>
</dbReference>
<dbReference type="SUPFAM" id="SSF56784">
    <property type="entry name" value="HAD-like"/>
    <property type="match status" value="1"/>
</dbReference>
<organism evidence="5 6">
    <name type="scientific">Victivallis lenta</name>
    <dbReference type="NCBI Taxonomy" id="2606640"/>
    <lineage>
        <taxon>Bacteria</taxon>
        <taxon>Pseudomonadati</taxon>
        <taxon>Lentisphaerota</taxon>
        <taxon>Lentisphaeria</taxon>
        <taxon>Victivallales</taxon>
        <taxon>Victivallaceae</taxon>
        <taxon>Victivallis</taxon>
    </lineage>
</organism>
<evidence type="ECO:0000313" key="6">
    <source>
        <dbReference type="Proteomes" id="UP000435649"/>
    </source>
</evidence>
<comment type="pathway">
    <text evidence="2">Organic acid metabolism; glycolate biosynthesis; glycolate from 2-phosphoglycolate: step 1/1.</text>
</comment>
<comment type="caution">
    <text evidence="5">The sequence shown here is derived from an EMBL/GenBank/DDBJ whole genome shotgun (WGS) entry which is preliminary data.</text>
</comment>
<keyword evidence="5" id="KW-0378">Hydrolase</keyword>
<dbReference type="Proteomes" id="UP000435649">
    <property type="component" value="Unassembled WGS sequence"/>
</dbReference>
<evidence type="ECO:0000313" key="5">
    <source>
        <dbReference type="EMBL" id="MST98495.1"/>
    </source>
</evidence>
<dbReference type="AlphaFoldDB" id="A0A844G6H8"/>
<name>A0A844G6H8_9BACT</name>
<dbReference type="InterPro" id="IPR006439">
    <property type="entry name" value="HAD-SF_hydro_IA"/>
</dbReference>
<dbReference type="InterPro" id="IPR050155">
    <property type="entry name" value="HAD-like_hydrolase_sf"/>
</dbReference>
<dbReference type="InterPro" id="IPR023198">
    <property type="entry name" value="PGP-like_dom2"/>
</dbReference>
<reference evidence="5 6" key="1">
    <citation type="submission" date="2019-08" db="EMBL/GenBank/DDBJ databases">
        <title>In-depth cultivation of the pig gut microbiome towards novel bacterial diversity and tailored functional studies.</title>
        <authorList>
            <person name="Wylensek D."/>
            <person name="Hitch T.C.A."/>
            <person name="Clavel T."/>
        </authorList>
    </citation>
    <scope>NUCLEOTIDE SEQUENCE [LARGE SCALE GENOMIC DNA]</scope>
    <source>
        <strain evidence="5 6">BBE-744-WT-12</strain>
    </source>
</reference>
<dbReference type="NCBIfam" id="TIGR01549">
    <property type="entry name" value="HAD-SF-IA-v1"/>
    <property type="match status" value="1"/>
</dbReference>
<dbReference type="EMBL" id="VUNS01000019">
    <property type="protein sequence ID" value="MST98495.1"/>
    <property type="molecule type" value="Genomic_DNA"/>
</dbReference>
<dbReference type="PANTHER" id="PTHR43434:SF1">
    <property type="entry name" value="PHOSPHOGLYCOLATE PHOSPHATASE"/>
    <property type="match status" value="1"/>
</dbReference>
<dbReference type="SFLD" id="SFLDG01129">
    <property type="entry name" value="C1.5:_HAD__Beta-PGM__Phosphata"/>
    <property type="match status" value="1"/>
</dbReference>
<dbReference type="PRINTS" id="PR00413">
    <property type="entry name" value="HADHALOGNASE"/>
</dbReference>
<accession>A0A844G6H8</accession>